<evidence type="ECO:0000313" key="2">
    <source>
        <dbReference type="Proteomes" id="UP001497535"/>
    </source>
</evidence>
<comment type="caution">
    <text evidence="1">The sequence shown here is derived from an EMBL/GenBank/DDBJ whole genome shotgun (WGS) entry which is preliminary data.</text>
</comment>
<proteinExistence type="predicted"/>
<evidence type="ECO:0000313" key="1">
    <source>
        <dbReference type="EMBL" id="CAK5066519.1"/>
    </source>
</evidence>
<reference evidence="1" key="1">
    <citation type="submission" date="2023-11" db="EMBL/GenBank/DDBJ databases">
        <authorList>
            <person name="Poullet M."/>
        </authorList>
    </citation>
    <scope>NUCLEOTIDE SEQUENCE</scope>
    <source>
        <strain evidence="1">E1834</strain>
    </source>
</reference>
<protein>
    <submittedName>
        <fullName evidence="1">Uncharacterized protein</fullName>
    </submittedName>
</protein>
<organism evidence="1 2">
    <name type="scientific">Meloidogyne enterolobii</name>
    <name type="common">Root-knot nematode worm</name>
    <name type="synonym">Meloidogyne mayaguensis</name>
    <dbReference type="NCBI Taxonomy" id="390850"/>
    <lineage>
        <taxon>Eukaryota</taxon>
        <taxon>Metazoa</taxon>
        <taxon>Ecdysozoa</taxon>
        <taxon>Nematoda</taxon>
        <taxon>Chromadorea</taxon>
        <taxon>Rhabditida</taxon>
        <taxon>Tylenchina</taxon>
        <taxon>Tylenchomorpha</taxon>
        <taxon>Tylenchoidea</taxon>
        <taxon>Meloidogynidae</taxon>
        <taxon>Meloidogyninae</taxon>
        <taxon>Meloidogyne</taxon>
    </lineage>
</organism>
<name>A0ACB0YWX7_MELEN</name>
<gene>
    <name evidence="1" type="ORF">MENTE1834_LOCUS17588</name>
</gene>
<dbReference type="EMBL" id="CAVMJV010000020">
    <property type="protein sequence ID" value="CAK5066519.1"/>
    <property type="molecule type" value="Genomic_DNA"/>
</dbReference>
<accession>A0ACB0YWX7</accession>
<keyword evidence="2" id="KW-1185">Reference proteome</keyword>
<sequence>MDRHGPKYRVGPKIFVPKKLIRPENKPARLDKNKSKNMARKNAAHLENGNPTRTLSSAPSSYT</sequence>
<dbReference type="Proteomes" id="UP001497535">
    <property type="component" value="Unassembled WGS sequence"/>
</dbReference>